<evidence type="ECO:0000313" key="4">
    <source>
        <dbReference type="Proteomes" id="UP000178726"/>
    </source>
</evidence>
<keyword evidence="2" id="KW-0472">Membrane</keyword>
<feature type="region of interest" description="Disordered" evidence="1">
    <location>
        <begin position="61"/>
        <end position="93"/>
    </location>
</feature>
<evidence type="ECO:0000256" key="2">
    <source>
        <dbReference type="SAM" id="Phobius"/>
    </source>
</evidence>
<dbReference type="Proteomes" id="UP000178726">
    <property type="component" value="Unassembled WGS sequence"/>
</dbReference>
<evidence type="ECO:0000256" key="1">
    <source>
        <dbReference type="SAM" id="MobiDB-lite"/>
    </source>
</evidence>
<feature type="transmembrane region" description="Helical" evidence="2">
    <location>
        <begin position="14"/>
        <end position="39"/>
    </location>
</feature>
<dbReference type="AlphaFoldDB" id="A0A1F6NBT8"/>
<sequence length="124" mass="14413">MDAPTPKTQLIKNIYLYLVSFVSLFMIVFSVAGMVNLALRTYIFTKADKNYYGYPEPACPEPTPPAKMTDSQVKPTCTSKEEREKMDAENRSAQRQRDMVQYVSMLIVSMPLFAYHWMIIRRKE</sequence>
<name>A0A1F6NBT8_9BACT</name>
<gene>
    <name evidence="3" type="ORF">A3I29_03145</name>
</gene>
<accession>A0A1F6NBT8</accession>
<evidence type="ECO:0008006" key="5">
    <source>
        <dbReference type="Google" id="ProtNLM"/>
    </source>
</evidence>
<protein>
    <recommendedName>
        <fullName evidence="5">DUF5671 domain-containing protein</fullName>
    </recommendedName>
</protein>
<reference evidence="3 4" key="1">
    <citation type="journal article" date="2016" name="Nat. Commun.">
        <title>Thousands of microbial genomes shed light on interconnected biogeochemical processes in an aquifer system.</title>
        <authorList>
            <person name="Anantharaman K."/>
            <person name="Brown C.T."/>
            <person name="Hug L.A."/>
            <person name="Sharon I."/>
            <person name="Castelle C.J."/>
            <person name="Probst A.J."/>
            <person name="Thomas B.C."/>
            <person name="Singh A."/>
            <person name="Wilkins M.J."/>
            <person name="Karaoz U."/>
            <person name="Brodie E.L."/>
            <person name="Williams K.H."/>
            <person name="Hubbard S.S."/>
            <person name="Banfield J.F."/>
        </authorList>
    </citation>
    <scope>NUCLEOTIDE SEQUENCE [LARGE SCALE GENOMIC DNA]</scope>
</reference>
<dbReference type="EMBL" id="MFQK01000001">
    <property type="protein sequence ID" value="OGH81387.1"/>
    <property type="molecule type" value="Genomic_DNA"/>
</dbReference>
<feature type="compositionally biased region" description="Polar residues" evidence="1">
    <location>
        <begin position="69"/>
        <end position="78"/>
    </location>
</feature>
<organism evidence="3 4">
    <name type="scientific">Candidatus Magasanikbacteria bacterium RIFCSPLOWO2_02_FULL_44_11</name>
    <dbReference type="NCBI Taxonomy" id="1798689"/>
    <lineage>
        <taxon>Bacteria</taxon>
        <taxon>Candidatus Magasanikiibacteriota</taxon>
    </lineage>
</organism>
<feature type="compositionally biased region" description="Basic and acidic residues" evidence="1">
    <location>
        <begin position="79"/>
        <end position="93"/>
    </location>
</feature>
<evidence type="ECO:0000313" key="3">
    <source>
        <dbReference type="EMBL" id="OGH81387.1"/>
    </source>
</evidence>
<feature type="transmembrane region" description="Helical" evidence="2">
    <location>
        <begin position="99"/>
        <end position="120"/>
    </location>
</feature>
<proteinExistence type="predicted"/>
<keyword evidence="2" id="KW-1133">Transmembrane helix</keyword>
<comment type="caution">
    <text evidence="3">The sequence shown here is derived from an EMBL/GenBank/DDBJ whole genome shotgun (WGS) entry which is preliminary data.</text>
</comment>
<keyword evidence="2" id="KW-0812">Transmembrane</keyword>